<keyword evidence="9" id="KW-1185">Reference proteome</keyword>
<keyword evidence="3 6" id="KW-0732">Signal</keyword>
<evidence type="ECO:0000256" key="1">
    <source>
        <dbReference type="ARBA" id="ARBA00004613"/>
    </source>
</evidence>
<dbReference type="WBParaSite" id="HNAJ_0000564201-mRNA-1">
    <property type="protein sequence ID" value="HNAJ_0000564201-mRNA-1"/>
    <property type="gene ID" value="HNAJ_0000564201"/>
</dbReference>
<evidence type="ECO:0000313" key="9">
    <source>
        <dbReference type="Proteomes" id="UP000278807"/>
    </source>
</evidence>
<organism evidence="10">
    <name type="scientific">Rodentolepis nana</name>
    <name type="common">Dwarf tapeworm</name>
    <name type="synonym">Hymenolepis nana</name>
    <dbReference type="NCBI Taxonomy" id="102285"/>
    <lineage>
        <taxon>Eukaryota</taxon>
        <taxon>Metazoa</taxon>
        <taxon>Spiralia</taxon>
        <taxon>Lophotrochozoa</taxon>
        <taxon>Platyhelminthes</taxon>
        <taxon>Cestoda</taxon>
        <taxon>Eucestoda</taxon>
        <taxon>Cyclophyllidea</taxon>
        <taxon>Hymenolepididae</taxon>
        <taxon>Rodentolepis</taxon>
    </lineage>
</organism>
<feature type="domain" description="UPF0506" evidence="7">
    <location>
        <begin position="22"/>
        <end position="78"/>
    </location>
</feature>
<gene>
    <name evidence="8" type="ORF">HNAJ_LOCUS5643</name>
</gene>
<protein>
    <submittedName>
        <fullName evidence="10">UPF0506 domain-containing protein</fullName>
    </submittedName>
</protein>
<accession>A0A0R3TF03</accession>
<dbReference type="InterPro" id="IPR021712">
    <property type="entry name" value="UPF0506"/>
</dbReference>
<proteinExistence type="predicted"/>
<evidence type="ECO:0000259" key="7">
    <source>
        <dbReference type="Pfam" id="PF11703"/>
    </source>
</evidence>
<sequence length="81" mass="8979">MFAFNSILFACFFALVNSQSDCKGFGQNCDRTVFNRCCGDLQCELSSPFHGVCTFCLSPGQMCLRDTDCCSGNCRWFKACA</sequence>
<keyword evidence="2" id="KW-0964">Secreted</keyword>
<name>A0A0R3TF03_RODNA</name>
<comment type="subcellular location">
    <subcellularLocation>
        <location evidence="1">Secreted</location>
    </subcellularLocation>
</comment>
<keyword evidence="4" id="KW-0960">Knottin</keyword>
<dbReference type="EMBL" id="UZAE01005113">
    <property type="protein sequence ID" value="VDO01503.1"/>
    <property type="molecule type" value="Genomic_DNA"/>
</dbReference>
<keyword evidence="5" id="KW-1015">Disulfide bond</keyword>
<evidence type="ECO:0000313" key="8">
    <source>
        <dbReference type="EMBL" id="VDO01503.1"/>
    </source>
</evidence>
<dbReference type="GO" id="GO:0005576">
    <property type="term" value="C:extracellular region"/>
    <property type="evidence" value="ECO:0007669"/>
    <property type="project" value="UniProtKB-SubCell"/>
</dbReference>
<feature type="chain" id="PRO_5043131865" evidence="6">
    <location>
        <begin position="19"/>
        <end position="81"/>
    </location>
</feature>
<feature type="signal peptide" evidence="6">
    <location>
        <begin position="1"/>
        <end position="18"/>
    </location>
</feature>
<reference evidence="8 9" key="2">
    <citation type="submission" date="2018-11" db="EMBL/GenBank/DDBJ databases">
        <authorList>
            <consortium name="Pathogen Informatics"/>
        </authorList>
    </citation>
    <scope>NUCLEOTIDE SEQUENCE [LARGE SCALE GENOMIC DNA]</scope>
</reference>
<evidence type="ECO:0000256" key="3">
    <source>
        <dbReference type="ARBA" id="ARBA00022729"/>
    </source>
</evidence>
<dbReference type="AlphaFoldDB" id="A0A0R3TF03"/>
<dbReference type="Proteomes" id="UP000278807">
    <property type="component" value="Unassembled WGS sequence"/>
</dbReference>
<evidence type="ECO:0000256" key="4">
    <source>
        <dbReference type="ARBA" id="ARBA00022854"/>
    </source>
</evidence>
<evidence type="ECO:0000256" key="5">
    <source>
        <dbReference type="ARBA" id="ARBA00023157"/>
    </source>
</evidence>
<dbReference type="Pfam" id="PF11703">
    <property type="entry name" value="UPF0506"/>
    <property type="match status" value="1"/>
</dbReference>
<evidence type="ECO:0000256" key="6">
    <source>
        <dbReference type="SAM" id="SignalP"/>
    </source>
</evidence>
<reference evidence="10" key="1">
    <citation type="submission" date="2017-02" db="UniProtKB">
        <authorList>
            <consortium name="WormBaseParasite"/>
        </authorList>
    </citation>
    <scope>IDENTIFICATION</scope>
</reference>
<dbReference type="OrthoDB" id="5021976at2759"/>
<evidence type="ECO:0000256" key="2">
    <source>
        <dbReference type="ARBA" id="ARBA00022525"/>
    </source>
</evidence>
<evidence type="ECO:0000313" key="10">
    <source>
        <dbReference type="WBParaSite" id="HNAJ_0000564201-mRNA-1"/>
    </source>
</evidence>